<dbReference type="InterPro" id="IPR044666">
    <property type="entry name" value="Cyclophilin_A-like"/>
</dbReference>
<dbReference type="EC" id="5.2.1.8" evidence="4"/>
<evidence type="ECO:0000256" key="2">
    <source>
        <dbReference type="ARBA" id="ARBA00023110"/>
    </source>
</evidence>
<reference evidence="7 8" key="1">
    <citation type="submission" date="2015-09" db="EMBL/GenBank/DDBJ databases">
        <title>Sorangium comparison.</title>
        <authorList>
            <person name="Zaburannyi N."/>
            <person name="Bunk B."/>
            <person name="Overmann J."/>
            <person name="Mueller R."/>
        </authorList>
    </citation>
    <scope>NUCLEOTIDE SEQUENCE [LARGE SCALE GENOMIC DNA]</scope>
    <source>
        <strain evidence="7 8">So ce836</strain>
    </source>
</reference>
<dbReference type="InterPro" id="IPR020892">
    <property type="entry name" value="Cyclophilin-type_PPIase_CS"/>
</dbReference>
<dbReference type="GO" id="GO:0006457">
    <property type="term" value="P:protein folding"/>
    <property type="evidence" value="ECO:0007669"/>
    <property type="project" value="InterPro"/>
</dbReference>
<dbReference type="Proteomes" id="UP000295497">
    <property type="component" value="Chromosome"/>
</dbReference>
<dbReference type="PRINTS" id="PR00153">
    <property type="entry name" value="CSAPPISMRASE"/>
</dbReference>
<gene>
    <name evidence="7" type="ORF">SOCE836_056220</name>
</gene>
<dbReference type="PANTHER" id="PTHR45625:SF4">
    <property type="entry name" value="PEPTIDYLPROLYL ISOMERASE DOMAIN AND WD REPEAT-CONTAINING PROTEIN 1"/>
    <property type="match status" value="1"/>
</dbReference>
<feature type="region of interest" description="Disordered" evidence="5">
    <location>
        <begin position="15"/>
        <end position="88"/>
    </location>
</feature>
<dbReference type="AlphaFoldDB" id="A0A4V0NGK2"/>
<dbReference type="InterPro" id="IPR029000">
    <property type="entry name" value="Cyclophilin-like_dom_sf"/>
</dbReference>
<evidence type="ECO:0000256" key="1">
    <source>
        <dbReference type="ARBA" id="ARBA00007365"/>
    </source>
</evidence>
<evidence type="ECO:0000256" key="5">
    <source>
        <dbReference type="SAM" id="MobiDB-lite"/>
    </source>
</evidence>
<keyword evidence="3 4" id="KW-0413">Isomerase</keyword>
<dbReference type="PROSITE" id="PS50072">
    <property type="entry name" value="CSA_PPIASE_2"/>
    <property type="match status" value="1"/>
</dbReference>
<evidence type="ECO:0000313" key="8">
    <source>
        <dbReference type="Proteomes" id="UP000295497"/>
    </source>
</evidence>
<evidence type="ECO:0000256" key="3">
    <source>
        <dbReference type="ARBA" id="ARBA00023235"/>
    </source>
</evidence>
<keyword evidence="2 4" id="KW-0697">Rotamase</keyword>
<protein>
    <recommendedName>
        <fullName evidence="4">Peptidyl-prolyl cis-trans isomerase</fullName>
        <shortName evidence="4">PPIase</shortName>
        <ecNumber evidence="4">5.2.1.8</ecNumber>
    </recommendedName>
</protein>
<evidence type="ECO:0000256" key="4">
    <source>
        <dbReference type="RuleBase" id="RU363019"/>
    </source>
</evidence>
<dbReference type="GO" id="GO:0003755">
    <property type="term" value="F:peptidyl-prolyl cis-trans isomerase activity"/>
    <property type="evidence" value="ECO:0007669"/>
    <property type="project" value="UniProtKB-UniRule"/>
</dbReference>
<dbReference type="SUPFAM" id="SSF50891">
    <property type="entry name" value="Cyclophilin-like"/>
    <property type="match status" value="1"/>
</dbReference>
<feature type="compositionally biased region" description="Basic and acidic residues" evidence="5">
    <location>
        <begin position="70"/>
        <end position="87"/>
    </location>
</feature>
<feature type="compositionally biased region" description="Low complexity" evidence="5">
    <location>
        <begin position="30"/>
        <end position="44"/>
    </location>
</feature>
<feature type="compositionally biased region" description="Basic and acidic residues" evidence="5">
    <location>
        <begin position="45"/>
        <end position="55"/>
    </location>
</feature>
<evidence type="ECO:0000259" key="6">
    <source>
        <dbReference type="PROSITE" id="PS50072"/>
    </source>
</evidence>
<accession>A0A4V0NGK2</accession>
<proteinExistence type="inferred from homology"/>
<dbReference type="CDD" id="cd00317">
    <property type="entry name" value="cyclophilin"/>
    <property type="match status" value="1"/>
</dbReference>
<dbReference type="PROSITE" id="PS00170">
    <property type="entry name" value="CSA_PPIASE_1"/>
    <property type="match status" value="1"/>
</dbReference>
<dbReference type="EMBL" id="CP012672">
    <property type="protein sequence ID" value="AUX33462.1"/>
    <property type="molecule type" value="Genomic_DNA"/>
</dbReference>
<dbReference type="Pfam" id="PF00160">
    <property type="entry name" value="Pro_isomerase"/>
    <property type="match status" value="1"/>
</dbReference>
<dbReference type="InterPro" id="IPR002130">
    <property type="entry name" value="Cyclophilin-type_PPIase_dom"/>
</dbReference>
<dbReference type="Gene3D" id="2.40.100.10">
    <property type="entry name" value="Cyclophilin-like"/>
    <property type="match status" value="1"/>
</dbReference>
<evidence type="ECO:0000313" key="7">
    <source>
        <dbReference type="EMBL" id="AUX33462.1"/>
    </source>
</evidence>
<organism evidence="7 8">
    <name type="scientific">Sorangium cellulosum</name>
    <name type="common">Polyangium cellulosum</name>
    <dbReference type="NCBI Taxonomy" id="56"/>
    <lineage>
        <taxon>Bacteria</taxon>
        <taxon>Pseudomonadati</taxon>
        <taxon>Myxococcota</taxon>
        <taxon>Polyangia</taxon>
        <taxon>Polyangiales</taxon>
        <taxon>Polyangiaceae</taxon>
        <taxon>Sorangium</taxon>
    </lineage>
</organism>
<feature type="domain" description="PPIase cyclophilin-type" evidence="6">
    <location>
        <begin position="101"/>
        <end position="257"/>
    </location>
</feature>
<comment type="function">
    <text evidence="4">PPIases accelerate the folding of proteins. It catalyzes the cis-trans isomerization of proline imidic peptide bonds in oligopeptides.</text>
</comment>
<name>A0A4V0NGK2_SORCE</name>
<comment type="similarity">
    <text evidence="1 4">Belongs to the cyclophilin-type PPIase family.</text>
</comment>
<comment type="catalytic activity">
    <reaction evidence="4">
        <text>[protein]-peptidylproline (omega=180) = [protein]-peptidylproline (omega=0)</text>
        <dbReference type="Rhea" id="RHEA:16237"/>
        <dbReference type="Rhea" id="RHEA-COMP:10747"/>
        <dbReference type="Rhea" id="RHEA-COMP:10748"/>
        <dbReference type="ChEBI" id="CHEBI:83833"/>
        <dbReference type="ChEBI" id="CHEBI:83834"/>
        <dbReference type="EC" id="5.2.1.8"/>
    </reaction>
</comment>
<sequence length="260" mass="27839">MQPVAALAALAVLAGCSKTPEPTAEESPKTKATTTPASTGAAGSKTEKTEKERPPPQRRKVSAKPVAEVKPSEDDPVKGKWTLDDATKGLPPGKALTASIETDLGTLSCKLFDDKAPITVANFVGLARGIRPWKTPEGKWEKKPAYDGTIFHRIIQGFMIQGGDAKKNGTGEAGYVIPDEIWEDGSHDRPGLLCMANRGKNTNSAQFFITDAPAFHLDNGYTIFGECGPEELVHKLAGVEVKGERPVNPPVIKKVTITRQ</sequence>
<dbReference type="PANTHER" id="PTHR45625">
    <property type="entry name" value="PEPTIDYL-PROLYL CIS-TRANS ISOMERASE-RELATED"/>
    <property type="match status" value="1"/>
</dbReference>